<evidence type="ECO:0000259" key="2">
    <source>
        <dbReference type="Pfam" id="PF13224"/>
    </source>
</evidence>
<dbReference type="InterPro" id="IPR025111">
    <property type="entry name" value="DUF4032"/>
</dbReference>
<dbReference type="EMBL" id="DF967972">
    <property type="protein sequence ID" value="GAP15419.1"/>
    <property type="molecule type" value="Genomic_DNA"/>
</dbReference>
<gene>
    <name evidence="3" type="ORF">LARV_03205</name>
</gene>
<dbReference type="STRING" id="360412.LARV_03205"/>
<dbReference type="OrthoDB" id="1100724at2"/>
<dbReference type="Proteomes" id="UP000055060">
    <property type="component" value="Unassembled WGS sequence"/>
</dbReference>
<evidence type="ECO:0000313" key="3">
    <source>
        <dbReference type="EMBL" id="GAP15419.1"/>
    </source>
</evidence>
<feature type="region of interest" description="Disordered" evidence="1">
    <location>
        <begin position="311"/>
        <end position="333"/>
    </location>
</feature>
<dbReference type="Pfam" id="PF13224">
    <property type="entry name" value="DUF4032"/>
    <property type="match status" value="1"/>
</dbReference>
<name>A0A0S7BN38_9CHLR</name>
<dbReference type="InterPro" id="IPR036086">
    <property type="entry name" value="ParB/Sulfiredoxin_sf"/>
</dbReference>
<proteinExistence type="predicted"/>
<feature type="domain" description="DUF4032" evidence="2">
    <location>
        <begin position="226"/>
        <end position="287"/>
    </location>
</feature>
<organism evidence="3">
    <name type="scientific">Longilinea arvoryzae</name>
    <dbReference type="NCBI Taxonomy" id="360412"/>
    <lineage>
        <taxon>Bacteria</taxon>
        <taxon>Bacillati</taxon>
        <taxon>Chloroflexota</taxon>
        <taxon>Anaerolineae</taxon>
        <taxon>Anaerolineales</taxon>
        <taxon>Anaerolineaceae</taxon>
        <taxon>Longilinea</taxon>
    </lineage>
</organism>
<dbReference type="SUPFAM" id="SSF110849">
    <property type="entry name" value="ParB/Sulfiredoxin"/>
    <property type="match status" value="1"/>
</dbReference>
<evidence type="ECO:0000256" key="1">
    <source>
        <dbReference type="SAM" id="MobiDB-lite"/>
    </source>
</evidence>
<keyword evidence="4" id="KW-1185">Reference proteome</keyword>
<dbReference type="AlphaFoldDB" id="A0A0S7BN38"/>
<evidence type="ECO:0000313" key="4">
    <source>
        <dbReference type="Proteomes" id="UP000055060"/>
    </source>
</evidence>
<reference evidence="3" key="1">
    <citation type="submission" date="2015-07" db="EMBL/GenBank/DDBJ databases">
        <title>Draft Genome Sequences of Anaerolinea thermolimosa IMO-1, Bellilinea caldifistulae GOMI-1, Leptolinea tardivitalis YMTK-2, Levilinea saccharolytica KIBI-1,Longilinea arvoryzae KOME-1, Previously Described as Members of the Anaerolineaceae (Chloroflexi).</title>
        <authorList>
            <person name="Sekiguchi Y."/>
            <person name="Ohashi A."/>
            <person name="Matsuura N."/>
            <person name="Tourlousse M.D."/>
        </authorList>
    </citation>
    <scope>NUCLEOTIDE SEQUENCE [LARGE SCALE GENOMIC DNA]</scope>
    <source>
        <strain evidence="3">KOME-1</strain>
    </source>
</reference>
<dbReference type="RefSeq" id="WP_075074599.1">
    <property type="nucleotide sequence ID" value="NZ_DF967972.1"/>
</dbReference>
<accession>A0A0S7BN38</accession>
<sequence length="333" mass="39014">MPEESKPGSLNSMLSQTAKDDFDQALRKGFWRSFSAWFKGKENRLLPYDEVRRLMPYQGQHYLGMREIPLNKIIGSVGRYQDFDRAFLPRRANLGSRWVSIDIAHLQDVILPPIEVYKIGDAYFVKDGNHRVSVARERHQEEIDAYVIEVDSPVVVDENTNIDDLIRQIEKKDFEQRTRLMDLRPEAKIDLSLPGAYTNLFEHIETHRWFLGERWKRPVSIEEATASWYDEVYMPLIQVIREQGTVKEFPGRTEADLYLWIIEHLWYLREELNKDVSLEDAAHHFTEEFASSPLRHIANLFRQIANAFSEGHDPSITNVENSPEENPAQKKEE</sequence>
<protein>
    <submittedName>
        <fullName evidence="3">Transcriptional regulator</fullName>
    </submittedName>
</protein>